<dbReference type="InterPro" id="IPR051930">
    <property type="entry name" value="FNR_type-1"/>
</dbReference>
<dbReference type="PANTHER" id="PTHR47878:SF2">
    <property type="entry name" value="OXIDOREDUCTASE FAD_NAD(P)-BINDING DOMAIN PROTEIN"/>
    <property type="match status" value="1"/>
</dbReference>
<dbReference type="EC" id="1.18.1.2" evidence="2"/>
<dbReference type="Gene3D" id="2.40.30.10">
    <property type="entry name" value="Translation factors"/>
    <property type="match status" value="1"/>
</dbReference>
<dbReference type="AlphaFoldDB" id="A0A2V1K1S3"/>
<dbReference type="InterPro" id="IPR001433">
    <property type="entry name" value="OxRdtase_FAD/NAD-bd"/>
</dbReference>
<proteinExistence type="inferred from homology"/>
<sequence length="268" mass="29929">MTTLPDEKFFRTPVTDVRTWVPGKLFSLRVERQPGFDFTAGQFARLGLQDPATPEEAPTLWRAYSMVSGASDPYLEFYSVVVPEGQFSPRLAALQPGDMLCIDRTPFGFLTADRLHQNGDLWLIGTGTGLGPYLSILKEQSVWQAFDRIIVVHGVRHADELAYRDTLSNLADQAPWCDWGVAGNDRFLYLPIATREALPGMPQERLTTLIENGDLARLADSPLDPQRARVMLCGNPDMITQARKMLSERGFAPGRRGAQGNLAVENYW</sequence>
<name>A0A2V1K1S3_9BURK</name>
<gene>
    <name evidence="6" type="ORF">DD235_03420</name>
</gene>
<evidence type="ECO:0000313" key="6">
    <source>
        <dbReference type="EMBL" id="PWF25214.1"/>
    </source>
</evidence>
<reference evidence="7" key="1">
    <citation type="submission" date="2018-05" db="EMBL/GenBank/DDBJ databases">
        <authorList>
            <person name="Li Y."/>
        </authorList>
    </citation>
    <scope>NUCLEOTIDE SEQUENCE [LARGE SCALE GENOMIC DNA]</scope>
    <source>
        <strain evidence="7">3d-2-2</strain>
    </source>
</reference>
<comment type="caution">
    <text evidence="6">The sequence shown here is derived from an EMBL/GenBank/DDBJ whole genome shotgun (WGS) entry which is preliminary data.</text>
</comment>
<feature type="domain" description="FAD-binding FR-type" evidence="5">
    <location>
        <begin position="7"/>
        <end position="113"/>
    </location>
</feature>
<dbReference type="Pfam" id="PF00175">
    <property type="entry name" value="NAD_binding_1"/>
    <property type="match status" value="1"/>
</dbReference>
<comment type="similarity">
    <text evidence="1">Belongs to the ferredoxin--NADP reductase type 1 family.</text>
</comment>
<dbReference type="RefSeq" id="WP_109060615.1">
    <property type="nucleotide sequence ID" value="NZ_QETA01000001.1"/>
</dbReference>
<accession>A0A2V1K1S3</accession>
<dbReference type="CDD" id="cd06195">
    <property type="entry name" value="FNR1"/>
    <property type="match status" value="1"/>
</dbReference>
<dbReference type="GO" id="GO:0004324">
    <property type="term" value="F:ferredoxin-NADP+ reductase activity"/>
    <property type="evidence" value="ECO:0007669"/>
    <property type="project" value="UniProtKB-EC"/>
</dbReference>
<dbReference type="SUPFAM" id="SSF52343">
    <property type="entry name" value="Ferredoxin reductase-like, C-terminal NADP-linked domain"/>
    <property type="match status" value="1"/>
</dbReference>
<evidence type="ECO:0000256" key="2">
    <source>
        <dbReference type="ARBA" id="ARBA00013223"/>
    </source>
</evidence>
<dbReference type="GO" id="GO:0000166">
    <property type="term" value="F:nucleotide binding"/>
    <property type="evidence" value="ECO:0007669"/>
    <property type="project" value="UniProtKB-KW"/>
</dbReference>
<keyword evidence="7" id="KW-1185">Reference proteome</keyword>
<dbReference type="InterPro" id="IPR017938">
    <property type="entry name" value="Riboflavin_synthase-like_b-brl"/>
</dbReference>
<dbReference type="InterPro" id="IPR039261">
    <property type="entry name" value="FNR_nucleotide-bd"/>
</dbReference>
<evidence type="ECO:0000256" key="3">
    <source>
        <dbReference type="ARBA" id="ARBA00022741"/>
    </source>
</evidence>
<evidence type="ECO:0000256" key="4">
    <source>
        <dbReference type="ARBA" id="ARBA00047776"/>
    </source>
</evidence>
<evidence type="ECO:0000313" key="7">
    <source>
        <dbReference type="Proteomes" id="UP000245212"/>
    </source>
</evidence>
<dbReference type="Gene3D" id="3.40.50.80">
    <property type="entry name" value="Nucleotide-binding domain of ferredoxin-NADP reductase (FNR) module"/>
    <property type="match status" value="1"/>
</dbReference>
<evidence type="ECO:0000256" key="1">
    <source>
        <dbReference type="ARBA" id="ARBA00008312"/>
    </source>
</evidence>
<dbReference type="PROSITE" id="PS51384">
    <property type="entry name" value="FAD_FR"/>
    <property type="match status" value="1"/>
</dbReference>
<dbReference type="InterPro" id="IPR033892">
    <property type="entry name" value="FNR_bac"/>
</dbReference>
<comment type="catalytic activity">
    <reaction evidence="4">
        <text>2 reduced [2Fe-2S]-[ferredoxin] + NADP(+) + H(+) = 2 oxidized [2Fe-2S]-[ferredoxin] + NADPH</text>
        <dbReference type="Rhea" id="RHEA:20125"/>
        <dbReference type="Rhea" id="RHEA-COMP:10000"/>
        <dbReference type="Rhea" id="RHEA-COMP:10001"/>
        <dbReference type="ChEBI" id="CHEBI:15378"/>
        <dbReference type="ChEBI" id="CHEBI:33737"/>
        <dbReference type="ChEBI" id="CHEBI:33738"/>
        <dbReference type="ChEBI" id="CHEBI:57783"/>
        <dbReference type="ChEBI" id="CHEBI:58349"/>
        <dbReference type="EC" id="1.18.1.2"/>
    </reaction>
</comment>
<dbReference type="EMBL" id="QETA01000001">
    <property type="protein sequence ID" value="PWF25214.1"/>
    <property type="molecule type" value="Genomic_DNA"/>
</dbReference>
<dbReference type="PANTHER" id="PTHR47878">
    <property type="entry name" value="OXIDOREDUCTASE FAD/NAD(P)-BINDING DOMAIN PROTEIN"/>
    <property type="match status" value="1"/>
</dbReference>
<evidence type="ECO:0000259" key="5">
    <source>
        <dbReference type="PROSITE" id="PS51384"/>
    </source>
</evidence>
<dbReference type="GO" id="GO:0034599">
    <property type="term" value="P:cellular response to oxidative stress"/>
    <property type="evidence" value="ECO:0007669"/>
    <property type="project" value="TreeGrafter"/>
</dbReference>
<organism evidence="6 7">
    <name type="scientific">Corticimicrobacter populi</name>
    <dbReference type="NCBI Taxonomy" id="2175229"/>
    <lineage>
        <taxon>Bacteria</taxon>
        <taxon>Pseudomonadati</taxon>
        <taxon>Pseudomonadota</taxon>
        <taxon>Betaproteobacteria</taxon>
        <taxon>Burkholderiales</taxon>
        <taxon>Alcaligenaceae</taxon>
        <taxon>Corticimicrobacter</taxon>
    </lineage>
</organism>
<dbReference type="Proteomes" id="UP000245212">
    <property type="component" value="Unassembled WGS sequence"/>
</dbReference>
<dbReference type="GO" id="GO:0042167">
    <property type="term" value="P:heme catabolic process"/>
    <property type="evidence" value="ECO:0007669"/>
    <property type="project" value="TreeGrafter"/>
</dbReference>
<keyword evidence="3" id="KW-0547">Nucleotide-binding</keyword>
<protein>
    <recommendedName>
        <fullName evidence="2">ferredoxin--NADP(+) reductase</fullName>
        <ecNumber evidence="2">1.18.1.2</ecNumber>
    </recommendedName>
</protein>
<dbReference type="SUPFAM" id="SSF63380">
    <property type="entry name" value="Riboflavin synthase domain-like"/>
    <property type="match status" value="1"/>
</dbReference>
<dbReference type="InterPro" id="IPR017927">
    <property type="entry name" value="FAD-bd_FR_type"/>
</dbReference>